<dbReference type="InterPro" id="IPR000760">
    <property type="entry name" value="Inositol_monophosphatase-like"/>
</dbReference>
<comment type="caution">
    <text evidence="2">The sequence shown here is derived from an EMBL/GenBank/DDBJ whole genome shotgun (WGS) entry which is preliminary data.</text>
</comment>
<dbReference type="PRINTS" id="PR00377">
    <property type="entry name" value="IMPHPHTASES"/>
</dbReference>
<comment type="cofactor">
    <cofactor evidence="1">
        <name>Mg(2+)</name>
        <dbReference type="ChEBI" id="CHEBI:18420"/>
    </cofactor>
</comment>
<dbReference type="SUPFAM" id="SSF56655">
    <property type="entry name" value="Carbohydrate phosphatase"/>
    <property type="match status" value="1"/>
</dbReference>
<dbReference type="PANTHER" id="PTHR43028">
    <property type="entry name" value="3'(2'),5'-BISPHOSPHATE NUCLEOTIDASE 1"/>
    <property type="match status" value="1"/>
</dbReference>
<dbReference type="Proteomes" id="UP000622552">
    <property type="component" value="Unassembled WGS sequence"/>
</dbReference>
<name>A0A8J7GE85_9ACTN</name>
<evidence type="ECO:0000313" key="3">
    <source>
        <dbReference type="Proteomes" id="UP000622552"/>
    </source>
</evidence>
<protein>
    <submittedName>
        <fullName evidence="2">Myo-inositol-1(Or 4)-monophosphatase</fullName>
        <ecNumber evidence="2">3.1.3.25</ecNumber>
    </submittedName>
</protein>
<dbReference type="EMBL" id="JADOUF010000001">
    <property type="protein sequence ID" value="MBG6137079.1"/>
    <property type="molecule type" value="Genomic_DNA"/>
</dbReference>
<feature type="binding site" evidence="1">
    <location>
        <position position="101"/>
    </location>
    <ligand>
        <name>Mg(2+)</name>
        <dbReference type="ChEBI" id="CHEBI:18420"/>
        <label>1</label>
        <note>catalytic</note>
    </ligand>
</feature>
<dbReference type="EC" id="3.1.3.25" evidence="2"/>
<dbReference type="PANTHER" id="PTHR43028:SF5">
    <property type="entry name" value="3'(2'),5'-BISPHOSPHATE NUCLEOTIDASE 1"/>
    <property type="match status" value="1"/>
</dbReference>
<dbReference type="AlphaFoldDB" id="A0A8J7GE85"/>
<evidence type="ECO:0000313" key="2">
    <source>
        <dbReference type="EMBL" id="MBG6137079.1"/>
    </source>
</evidence>
<feature type="binding site" evidence="1">
    <location>
        <position position="246"/>
    </location>
    <ligand>
        <name>Mg(2+)</name>
        <dbReference type="ChEBI" id="CHEBI:18420"/>
        <label>1</label>
        <note>catalytic</note>
    </ligand>
</feature>
<dbReference type="Pfam" id="PF00459">
    <property type="entry name" value="Inositol_P"/>
    <property type="match status" value="1"/>
</dbReference>
<keyword evidence="3" id="KW-1185">Reference proteome</keyword>
<keyword evidence="2" id="KW-0378">Hydrolase</keyword>
<dbReference type="Gene3D" id="3.40.190.80">
    <property type="match status" value="1"/>
</dbReference>
<evidence type="ECO:0000256" key="1">
    <source>
        <dbReference type="PIRSR" id="PIRSR600760-2"/>
    </source>
</evidence>
<dbReference type="Gene3D" id="3.30.540.10">
    <property type="entry name" value="Fructose-1,6-Bisphosphatase, subunit A, domain 1"/>
    <property type="match status" value="1"/>
</dbReference>
<dbReference type="GO" id="GO:0046872">
    <property type="term" value="F:metal ion binding"/>
    <property type="evidence" value="ECO:0007669"/>
    <property type="project" value="UniProtKB-KW"/>
</dbReference>
<dbReference type="GO" id="GO:0052834">
    <property type="term" value="F:inositol monophosphate phosphatase activity"/>
    <property type="evidence" value="ECO:0007669"/>
    <property type="project" value="UniProtKB-EC"/>
</dbReference>
<dbReference type="RefSeq" id="WP_197003985.1">
    <property type="nucleotide sequence ID" value="NZ_BONS01000022.1"/>
</dbReference>
<sequence>MTHEHPLPELAERTADLVRAVMSEIRPKLIRAALSGDRGEDTNLRHADNFLSVHDLWMHRRYQEMLQKVLPSFVYASEEAEPQVIGPDPDPDLCVLVDPLDTSELAVRGLHGYTHVMIYSRALRRPVVSVVGDIFHHFHLYVGALGADGQDRAHLITADSERHVLTARPPHRLSEALVTNYLMKPAERFRPLARQERLLQALEQPGPDGRSRGRIGVDFGSVSLCHVAAGLTDAVVEFAKGFAIWDLSPGHHVLHAAGGVVLDLDGNQVPLDYGLDSLADIAGAMNGRRRFVAAGSMQLARDILGVLDV</sequence>
<feature type="binding site" evidence="1">
    <location>
        <position position="98"/>
    </location>
    <ligand>
        <name>Mg(2+)</name>
        <dbReference type="ChEBI" id="CHEBI:18420"/>
        <label>1</label>
        <note>catalytic</note>
    </ligand>
</feature>
<accession>A0A8J7GE85</accession>
<feature type="binding site" evidence="1">
    <location>
        <position position="78"/>
    </location>
    <ligand>
        <name>Mg(2+)</name>
        <dbReference type="ChEBI" id="CHEBI:18420"/>
        <label>1</label>
        <note>catalytic</note>
    </ligand>
</feature>
<gene>
    <name evidence="2" type="ORF">IW245_003273</name>
</gene>
<keyword evidence="1" id="KW-0479">Metal-binding</keyword>
<reference evidence="2" key="1">
    <citation type="submission" date="2020-11" db="EMBL/GenBank/DDBJ databases">
        <title>Sequencing the genomes of 1000 actinobacteria strains.</title>
        <authorList>
            <person name="Klenk H.-P."/>
        </authorList>
    </citation>
    <scope>NUCLEOTIDE SEQUENCE</scope>
    <source>
        <strain evidence="2">DSM 45356</strain>
    </source>
</reference>
<proteinExistence type="predicted"/>
<feature type="binding site" evidence="1">
    <location>
        <position position="100"/>
    </location>
    <ligand>
        <name>Mg(2+)</name>
        <dbReference type="ChEBI" id="CHEBI:18420"/>
        <label>1</label>
        <note>catalytic</note>
    </ligand>
</feature>
<organism evidence="2 3">
    <name type="scientific">Longispora fulva</name>
    <dbReference type="NCBI Taxonomy" id="619741"/>
    <lineage>
        <taxon>Bacteria</taxon>
        <taxon>Bacillati</taxon>
        <taxon>Actinomycetota</taxon>
        <taxon>Actinomycetes</taxon>
        <taxon>Micromonosporales</taxon>
        <taxon>Micromonosporaceae</taxon>
        <taxon>Longispora</taxon>
    </lineage>
</organism>
<dbReference type="InterPro" id="IPR050725">
    <property type="entry name" value="CysQ/Inositol_MonoPase"/>
</dbReference>
<keyword evidence="1" id="KW-0460">Magnesium</keyword>